<accession>A0A0D0A9K8</accession>
<dbReference type="HOGENOM" id="CLU_2832169_0_0_1"/>
<dbReference type="AlphaFoldDB" id="A0A0D0A9K8"/>
<reference evidence="2" key="2">
    <citation type="submission" date="2015-01" db="EMBL/GenBank/DDBJ databases">
        <title>Evolutionary Origins and Diversification of the Mycorrhizal Mutualists.</title>
        <authorList>
            <consortium name="DOE Joint Genome Institute"/>
            <consortium name="Mycorrhizal Genomics Consortium"/>
            <person name="Kohler A."/>
            <person name="Kuo A."/>
            <person name="Nagy L.G."/>
            <person name="Floudas D."/>
            <person name="Copeland A."/>
            <person name="Barry K.W."/>
            <person name="Cichocki N."/>
            <person name="Veneault-Fourrey C."/>
            <person name="LaButti K."/>
            <person name="Lindquist E.A."/>
            <person name="Lipzen A."/>
            <person name="Lundell T."/>
            <person name="Morin E."/>
            <person name="Murat C."/>
            <person name="Riley R."/>
            <person name="Ohm R."/>
            <person name="Sun H."/>
            <person name="Tunlid A."/>
            <person name="Henrissat B."/>
            <person name="Grigoriev I.V."/>
            <person name="Hibbett D.S."/>
            <person name="Martin F."/>
        </authorList>
    </citation>
    <scope>NUCLEOTIDE SEQUENCE [LARGE SCALE GENOMIC DNA]</scope>
    <source>
        <strain evidence="2">441</strain>
    </source>
</reference>
<dbReference type="Proteomes" id="UP000054018">
    <property type="component" value="Unassembled WGS sequence"/>
</dbReference>
<dbReference type="EMBL" id="KN833692">
    <property type="protein sequence ID" value="KIK28648.1"/>
    <property type="molecule type" value="Genomic_DNA"/>
</dbReference>
<evidence type="ECO:0000313" key="2">
    <source>
        <dbReference type="Proteomes" id="UP000054018"/>
    </source>
</evidence>
<name>A0A0D0A9K8_9AGAM</name>
<gene>
    <name evidence="1" type="ORF">PISMIDRAFT_590753</name>
</gene>
<keyword evidence="2" id="KW-1185">Reference proteome</keyword>
<reference evidence="1 2" key="1">
    <citation type="submission" date="2014-04" db="EMBL/GenBank/DDBJ databases">
        <authorList>
            <consortium name="DOE Joint Genome Institute"/>
            <person name="Kuo A."/>
            <person name="Kohler A."/>
            <person name="Costa M.D."/>
            <person name="Nagy L.G."/>
            <person name="Floudas D."/>
            <person name="Copeland A."/>
            <person name="Barry K.W."/>
            <person name="Cichocki N."/>
            <person name="Veneault-Fourrey C."/>
            <person name="LaButti K."/>
            <person name="Lindquist E.A."/>
            <person name="Lipzen A."/>
            <person name="Lundell T."/>
            <person name="Morin E."/>
            <person name="Murat C."/>
            <person name="Sun H."/>
            <person name="Tunlid A."/>
            <person name="Henrissat B."/>
            <person name="Grigoriev I.V."/>
            <person name="Hibbett D.S."/>
            <person name="Martin F."/>
            <person name="Nordberg H.P."/>
            <person name="Cantor M.N."/>
            <person name="Hua S.X."/>
        </authorList>
    </citation>
    <scope>NUCLEOTIDE SEQUENCE [LARGE SCALE GENOMIC DNA]</scope>
    <source>
        <strain evidence="1 2">441</strain>
    </source>
</reference>
<sequence length="66" mass="7595">MQSNFDTRTCLDAANNDGACACSLAIMKYPNEERRSYKYFKSSSTPTRQRCDSSIFYEASKEHKKI</sequence>
<evidence type="ECO:0000313" key="1">
    <source>
        <dbReference type="EMBL" id="KIK28648.1"/>
    </source>
</evidence>
<proteinExistence type="predicted"/>
<organism evidence="1 2">
    <name type="scientific">Pisolithus microcarpus 441</name>
    <dbReference type="NCBI Taxonomy" id="765257"/>
    <lineage>
        <taxon>Eukaryota</taxon>
        <taxon>Fungi</taxon>
        <taxon>Dikarya</taxon>
        <taxon>Basidiomycota</taxon>
        <taxon>Agaricomycotina</taxon>
        <taxon>Agaricomycetes</taxon>
        <taxon>Agaricomycetidae</taxon>
        <taxon>Boletales</taxon>
        <taxon>Sclerodermatineae</taxon>
        <taxon>Pisolithaceae</taxon>
        <taxon>Pisolithus</taxon>
    </lineage>
</organism>
<protein>
    <submittedName>
        <fullName evidence="1">Uncharacterized protein</fullName>
    </submittedName>
</protein>